<evidence type="ECO:0000313" key="1">
    <source>
        <dbReference type="EMBL" id="HIZ68280.1"/>
    </source>
</evidence>
<reference evidence="1" key="2">
    <citation type="submission" date="2021-04" db="EMBL/GenBank/DDBJ databases">
        <authorList>
            <person name="Gilroy R."/>
        </authorList>
    </citation>
    <scope>NUCLEOTIDE SEQUENCE</scope>
    <source>
        <strain evidence="1">ChiHecec3B27-8219</strain>
    </source>
</reference>
<proteinExistence type="predicted"/>
<gene>
    <name evidence="1" type="ORF">H9966_00075</name>
</gene>
<evidence type="ECO:0000313" key="2">
    <source>
        <dbReference type="Proteomes" id="UP000824055"/>
    </source>
</evidence>
<name>A0A9D2FWV4_9BACT</name>
<organism evidence="1 2">
    <name type="scientific">Candidatus Prevotella avicola</name>
    <dbReference type="NCBI Taxonomy" id="2838738"/>
    <lineage>
        <taxon>Bacteria</taxon>
        <taxon>Pseudomonadati</taxon>
        <taxon>Bacteroidota</taxon>
        <taxon>Bacteroidia</taxon>
        <taxon>Bacteroidales</taxon>
        <taxon>Prevotellaceae</taxon>
        <taxon>Prevotella</taxon>
    </lineage>
</organism>
<sequence>MYAFKVTAKQNIGGKIAKGMSVQVVEKSSSSPSTKSILEAFKNQLGIEVKGVEVSTSYFTVEKLK</sequence>
<dbReference type="EMBL" id="DXBE01000001">
    <property type="protein sequence ID" value="HIZ68280.1"/>
    <property type="molecule type" value="Genomic_DNA"/>
</dbReference>
<protein>
    <submittedName>
        <fullName evidence="1">Uncharacterized protein</fullName>
    </submittedName>
</protein>
<reference evidence="1" key="1">
    <citation type="journal article" date="2021" name="PeerJ">
        <title>Extensive microbial diversity within the chicken gut microbiome revealed by metagenomics and culture.</title>
        <authorList>
            <person name="Gilroy R."/>
            <person name="Ravi A."/>
            <person name="Getino M."/>
            <person name="Pursley I."/>
            <person name="Horton D.L."/>
            <person name="Alikhan N.F."/>
            <person name="Baker D."/>
            <person name="Gharbi K."/>
            <person name="Hall N."/>
            <person name="Watson M."/>
            <person name="Adriaenssens E.M."/>
            <person name="Foster-Nyarko E."/>
            <person name="Jarju S."/>
            <person name="Secka A."/>
            <person name="Antonio M."/>
            <person name="Oren A."/>
            <person name="Chaudhuri R.R."/>
            <person name="La Ragione R."/>
            <person name="Hildebrand F."/>
            <person name="Pallen M.J."/>
        </authorList>
    </citation>
    <scope>NUCLEOTIDE SEQUENCE</scope>
    <source>
        <strain evidence="1">ChiHecec3B27-8219</strain>
    </source>
</reference>
<comment type="caution">
    <text evidence="1">The sequence shown here is derived from an EMBL/GenBank/DDBJ whole genome shotgun (WGS) entry which is preliminary data.</text>
</comment>
<accession>A0A9D2FWV4</accession>
<dbReference type="Proteomes" id="UP000824055">
    <property type="component" value="Unassembled WGS sequence"/>
</dbReference>
<dbReference type="AlphaFoldDB" id="A0A9D2FWV4"/>